<protein>
    <submittedName>
        <fullName evidence="1">Phage tail protein</fullName>
    </submittedName>
</protein>
<accession>A0AAJ5UP48</accession>
<dbReference type="Proteomes" id="UP001215533">
    <property type="component" value="Chromosome"/>
</dbReference>
<proteinExistence type="predicted"/>
<organism evidence="1 2">
    <name type="scientific">Latilactobacillus curvatus</name>
    <name type="common">Lactobacillus curvatus</name>
    <dbReference type="NCBI Taxonomy" id="28038"/>
    <lineage>
        <taxon>Bacteria</taxon>
        <taxon>Bacillati</taxon>
        <taxon>Bacillota</taxon>
        <taxon>Bacilli</taxon>
        <taxon>Lactobacillales</taxon>
        <taxon>Lactobacillaceae</taxon>
        <taxon>Latilactobacillus</taxon>
    </lineage>
</organism>
<dbReference type="EMBL" id="CP117683">
    <property type="protein sequence ID" value="WDC91691.1"/>
    <property type="molecule type" value="Genomic_DNA"/>
</dbReference>
<evidence type="ECO:0000313" key="2">
    <source>
        <dbReference type="Proteomes" id="UP001215533"/>
    </source>
</evidence>
<reference evidence="1" key="1">
    <citation type="submission" date="2023-02" db="EMBL/GenBank/DDBJ databases">
        <title>Complete genome sequence of Lactobacillus curvatus CACC879 isolated from Pig feces.</title>
        <authorList>
            <person name="Park S."/>
            <person name="Park M.A."/>
            <person name="Kim D.-H."/>
            <person name="Kim Y."/>
        </authorList>
    </citation>
    <scope>NUCLEOTIDE SEQUENCE</scope>
    <source>
        <strain evidence="1">CACC879</strain>
    </source>
</reference>
<evidence type="ECO:0000313" key="1">
    <source>
        <dbReference type="EMBL" id="WDC91691.1"/>
    </source>
</evidence>
<dbReference type="AlphaFoldDB" id="A0AAJ5UP48"/>
<gene>
    <name evidence="1" type="ORF">PSR33_05750</name>
</gene>
<sequence>MGQYSFVDTGPTMVGSNEAVITEGLTFGDFNSHSQGWWLIDRQAPSPSEKTIMETIPYSQGVLDFSILGDDRFFNNRDVTYQIKKINEDYADRKIIENMLKNKLMPLGIQVIKDSHDCGLHWLGKCKSVSVSDDAKNRTLTATVVFDCYPFAISNNPEGSDIWDDVFFPDWVFQDTSYTVNGTRSINLMNIGAHTVDVEIIVTGSITVTGAFGSMDLTAGTYTDTPLAISRGNNALTLKGSGTIDFKFYKEVMI</sequence>
<name>A0AAJ5UP48_LATCU</name>